<dbReference type="AlphaFoldDB" id="A0A6A6SQR4"/>
<proteinExistence type="predicted"/>
<organism evidence="2 3">
    <name type="scientific">Lophiostoma macrostomum CBS 122681</name>
    <dbReference type="NCBI Taxonomy" id="1314788"/>
    <lineage>
        <taxon>Eukaryota</taxon>
        <taxon>Fungi</taxon>
        <taxon>Dikarya</taxon>
        <taxon>Ascomycota</taxon>
        <taxon>Pezizomycotina</taxon>
        <taxon>Dothideomycetes</taxon>
        <taxon>Pleosporomycetidae</taxon>
        <taxon>Pleosporales</taxon>
        <taxon>Lophiostomataceae</taxon>
        <taxon>Lophiostoma</taxon>
    </lineage>
</organism>
<dbReference type="Proteomes" id="UP000799324">
    <property type="component" value="Unassembled WGS sequence"/>
</dbReference>
<evidence type="ECO:0000313" key="2">
    <source>
        <dbReference type="EMBL" id="KAF2650185.1"/>
    </source>
</evidence>
<dbReference type="EMBL" id="MU004464">
    <property type="protein sequence ID" value="KAF2650185.1"/>
    <property type="molecule type" value="Genomic_DNA"/>
</dbReference>
<gene>
    <name evidence="2" type="ORF">K491DRAFT_147147</name>
</gene>
<reference evidence="2" key="1">
    <citation type="journal article" date="2020" name="Stud. Mycol.">
        <title>101 Dothideomycetes genomes: a test case for predicting lifestyles and emergence of pathogens.</title>
        <authorList>
            <person name="Haridas S."/>
            <person name="Albert R."/>
            <person name="Binder M."/>
            <person name="Bloem J."/>
            <person name="Labutti K."/>
            <person name="Salamov A."/>
            <person name="Andreopoulos B."/>
            <person name="Baker S."/>
            <person name="Barry K."/>
            <person name="Bills G."/>
            <person name="Bluhm B."/>
            <person name="Cannon C."/>
            <person name="Castanera R."/>
            <person name="Culley D."/>
            <person name="Daum C."/>
            <person name="Ezra D."/>
            <person name="Gonzalez J."/>
            <person name="Henrissat B."/>
            <person name="Kuo A."/>
            <person name="Liang C."/>
            <person name="Lipzen A."/>
            <person name="Lutzoni F."/>
            <person name="Magnuson J."/>
            <person name="Mondo S."/>
            <person name="Nolan M."/>
            <person name="Ohm R."/>
            <person name="Pangilinan J."/>
            <person name="Park H.-J."/>
            <person name="Ramirez L."/>
            <person name="Alfaro M."/>
            <person name="Sun H."/>
            <person name="Tritt A."/>
            <person name="Yoshinaga Y."/>
            <person name="Zwiers L.-H."/>
            <person name="Turgeon B."/>
            <person name="Goodwin S."/>
            <person name="Spatafora J."/>
            <person name="Crous P."/>
            <person name="Grigoriev I."/>
        </authorList>
    </citation>
    <scope>NUCLEOTIDE SEQUENCE</scope>
    <source>
        <strain evidence="2">CBS 122681</strain>
    </source>
</reference>
<evidence type="ECO:0000313" key="3">
    <source>
        <dbReference type="Proteomes" id="UP000799324"/>
    </source>
</evidence>
<protein>
    <submittedName>
        <fullName evidence="2">Uncharacterized protein</fullName>
    </submittedName>
</protein>
<feature type="region of interest" description="Disordered" evidence="1">
    <location>
        <begin position="1"/>
        <end position="52"/>
    </location>
</feature>
<feature type="compositionally biased region" description="Polar residues" evidence="1">
    <location>
        <begin position="26"/>
        <end position="36"/>
    </location>
</feature>
<name>A0A6A6SQR4_9PLEO</name>
<sequence>MMPSKSPYITSKRAFWTELDQRRTTRNPNISPMSTTHEPEPPQTHAYPQGDPPYETPSGCRYLYADYDRPTNSRALRTRAARQRTRPRAHAPAILRLRPLHVHVCVQCSVRYPQRHSPTPTPHRYSAGPSAGWLANSHVAWLDCYQSCCLGIPLFVLLRYHLAIVRF</sequence>
<keyword evidence="3" id="KW-1185">Reference proteome</keyword>
<evidence type="ECO:0000256" key="1">
    <source>
        <dbReference type="SAM" id="MobiDB-lite"/>
    </source>
</evidence>
<accession>A0A6A6SQR4</accession>